<name>A0A7W3PCZ9_9MICO</name>
<dbReference type="GO" id="GO:0003700">
    <property type="term" value="F:DNA-binding transcription factor activity"/>
    <property type="evidence" value="ECO:0007669"/>
    <property type="project" value="TreeGrafter"/>
</dbReference>
<dbReference type="Gene3D" id="1.10.260.40">
    <property type="entry name" value="lambda repressor-like DNA-binding domains"/>
    <property type="match status" value="1"/>
</dbReference>
<dbReference type="Pfam" id="PF13377">
    <property type="entry name" value="Peripla_BP_3"/>
    <property type="match status" value="1"/>
</dbReference>
<dbReference type="PANTHER" id="PTHR30146">
    <property type="entry name" value="LACI-RELATED TRANSCRIPTIONAL REPRESSOR"/>
    <property type="match status" value="1"/>
</dbReference>
<dbReference type="Proteomes" id="UP000540568">
    <property type="component" value="Unassembled WGS sequence"/>
</dbReference>
<dbReference type="GO" id="GO:0000976">
    <property type="term" value="F:transcription cis-regulatory region binding"/>
    <property type="evidence" value="ECO:0007669"/>
    <property type="project" value="TreeGrafter"/>
</dbReference>
<dbReference type="SUPFAM" id="SSF53822">
    <property type="entry name" value="Periplasmic binding protein-like I"/>
    <property type="match status" value="1"/>
</dbReference>
<dbReference type="EMBL" id="JACGWV010000001">
    <property type="protein sequence ID" value="MBA8806984.1"/>
    <property type="molecule type" value="Genomic_DNA"/>
</dbReference>
<keyword evidence="3" id="KW-0804">Transcription</keyword>
<dbReference type="AlphaFoldDB" id="A0A7W3PCZ9"/>
<reference evidence="5 6" key="1">
    <citation type="submission" date="2020-07" db="EMBL/GenBank/DDBJ databases">
        <title>Sequencing the genomes of 1000 actinobacteria strains.</title>
        <authorList>
            <person name="Klenk H.-P."/>
        </authorList>
    </citation>
    <scope>NUCLEOTIDE SEQUENCE [LARGE SCALE GENOMIC DNA]</scope>
    <source>
        <strain evidence="5 6">DSM 44121</strain>
    </source>
</reference>
<evidence type="ECO:0000259" key="4">
    <source>
        <dbReference type="PROSITE" id="PS50932"/>
    </source>
</evidence>
<dbReference type="PROSITE" id="PS00356">
    <property type="entry name" value="HTH_LACI_1"/>
    <property type="match status" value="1"/>
</dbReference>
<dbReference type="InterPro" id="IPR046335">
    <property type="entry name" value="LacI/GalR-like_sensor"/>
</dbReference>
<evidence type="ECO:0000256" key="3">
    <source>
        <dbReference type="ARBA" id="ARBA00023163"/>
    </source>
</evidence>
<evidence type="ECO:0000256" key="1">
    <source>
        <dbReference type="ARBA" id="ARBA00023015"/>
    </source>
</evidence>
<comment type="caution">
    <text evidence="5">The sequence shown here is derived from an EMBL/GenBank/DDBJ whole genome shotgun (WGS) entry which is preliminary data.</text>
</comment>
<sequence length="342" mass="36017">MTSLVRGRPATVKDVARHAGVSASTVSNVLHGRSSVADEIRARVEAAIADVGYVPSAAGRLLRSGTSEVIQLALPDIRSPYYSALAHTVIQRARDLGMTVVIEETDGAVEQEQRVASSHPHRGVGGTLICPMSLTSDDLAELRPELPTVLLGEHTQGDAFDQVFIDSRAAARDVAAHLVGRGRRRFAFVGTERGEGTGPGALRLAGVRDVLRAEGLDLPDAAVLGTPDFGRETGISVGEGLPVGEDGFDAVVCATDELAVGVLHALARRGVDVPRDVAVTGWDDAPESRFVTPSLTTVAHDLDDLAAAALGFVTARRADPARRPGRHVSPHRLVVRDSTRAV</sequence>
<dbReference type="Pfam" id="PF00356">
    <property type="entry name" value="LacI"/>
    <property type="match status" value="1"/>
</dbReference>
<keyword evidence="6" id="KW-1185">Reference proteome</keyword>
<dbReference type="InterPro" id="IPR028082">
    <property type="entry name" value="Peripla_BP_I"/>
</dbReference>
<keyword evidence="1" id="KW-0805">Transcription regulation</keyword>
<proteinExistence type="predicted"/>
<dbReference type="PRINTS" id="PR00036">
    <property type="entry name" value="HTHLACI"/>
</dbReference>
<evidence type="ECO:0000313" key="5">
    <source>
        <dbReference type="EMBL" id="MBA8806984.1"/>
    </source>
</evidence>
<dbReference type="SUPFAM" id="SSF47413">
    <property type="entry name" value="lambda repressor-like DNA-binding domains"/>
    <property type="match status" value="1"/>
</dbReference>
<keyword evidence="2 5" id="KW-0238">DNA-binding</keyword>
<gene>
    <name evidence="5" type="ORF">FHX71_000926</name>
</gene>
<feature type="domain" description="HTH lacI-type" evidence="4">
    <location>
        <begin position="10"/>
        <end position="64"/>
    </location>
</feature>
<dbReference type="InterPro" id="IPR010982">
    <property type="entry name" value="Lambda_DNA-bd_dom_sf"/>
</dbReference>
<dbReference type="Gene3D" id="3.40.50.2300">
    <property type="match status" value="2"/>
</dbReference>
<dbReference type="SMART" id="SM00354">
    <property type="entry name" value="HTH_LACI"/>
    <property type="match status" value="1"/>
</dbReference>
<evidence type="ECO:0000313" key="6">
    <source>
        <dbReference type="Proteomes" id="UP000540568"/>
    </source>
</evidence>
<dbReference type="CDD" id="cd01392">
    <property type="entry name" value="HTH_LacI"/>
    <property type="match status" value="1"/>
</dbReference>
<dbReference type="RefSeq" id="WP_182614628.1">
    <property type="nucleotide sequence ID" value="NZ_BAAATF010000002.1"/>
</dbReference>
<dbReference type="PROSITE" id="PS50932">
    <property type="entry name" value="HTH_LACI_2"/>
    <property type="match status" value="1"/>
</dbReference>
<organism evidence="5 6">
    <name type="scientific">Promicromonospora sukumoe</name>
    <dbReference type="NCBI Taxonomy" id="88382"/>
    <lineage>
        <taxon>Bacteria</taxon>
        <taxon>Bacillati</taxon>
        <taxon>Actinomycetota</taxon>
        <taxon>Actinomycetes</taxon>
        <taxon>Micrococcales</taxon>
        <taxon>Promicromonosporaceae</taxon>
        <taxon>Promicromonospora</taxon>
    </lineage>
</organism>
<dbReference type="InterPro" id="IPR000843">
    <property type="entry name" value="HTH_LacI"/>
</dbReference>
<evidence type="ECO:0000256" key="2">
    <source>
        <dbReference type="ARBA" id="ARBA00023125"/>
    </source>
</evidence>
<protein>
    <submittedName>
        <fullName evidence="5">DNA-binding LacI/PurR family transcriptional regulator</fullName>
    </submittedName>
</protein>
<dbReference type="PANTHER" id="PTHR30146:SF153">
    <property type="entry name" value="LACTOSE OPERON REPRESSOR"/>
    <property type="match status" value="1"/>
</dbReference>
<dbReference type="CDD" id="cd06267">
    <property type="entry name" value="PBP1_LacI_sugar_binding-like"/>
    <property type="match status" value="1"/>
</dbReference>
<accession>A0A7W3PCZ9</accession>